<evidence type="ECO:0008006" key="4">
    <source>
        <dbReference type="Google" id="ProtNLM"/>
    </source>
</evidence>
<keyword evidence="3" id="KW-1185">Reference proteome</keyword>
<dbReference type="SUPFAM" id="SSF54427">
    <property type="entry name" value="NTF2-like"/>
    <property type="match status" value="1"/>
</dbReference>
<keyword evidence="1" id="KW-0732">Signal</keyword>
<protein>
    <recommendedName>
        <fullName evidence="4">DUF4829 domain-containing protein</fullName>
    </recommendedName>
</protein>
<evidence type="ECO:0000313" key="3">
    <source>
        <dbReference type="Proteomes" id="UP001519287"/>
    </source>
</evidence>
<organism evidence="2 3">
    <name type="scientific">Paenibacillus eucommiae</name>
    <dbReference type="NCBI Taxonomy" id="1355755"/>
    <lineage>
        <taxon>Bacteria</taxon>
        <taxon>Bacillati</taxon>
        <taxon>Bacillota</taxon>
        <taxon>Bacilli</taxon>
        <taxon>Bacillales</taxon>
        <taxon>Paenibacillaceae</taxon>
        <taxon>Paenibacillus</taxon>
    </lineage>
</organism>
<sequence length="179" mass="20534">MRYLLLLMIIVFVLVACQSSNEKPDHNSGIGLINKETPNLFPSEESDEIDFINVKPTYLDIDDYTGDEQAIVKVINKYIKAGYEGDFSDLPVLNKDAEDYSIPTFSKTVITQIKKVDFDNVPQARNNDTKYVVLEYVQVLFNPKGTKGIEYEEYQLFIFQKEDGEWKFVGSGDHWEGNI</sequence>
<dbReference type="EMBL" id="JAGGLB010000009">
    <property type="protein sequence ID" value="MBP1991512.1"/>
    <property type="molecule type" value="Genomic_DNA"/>
</dbReference>
<dbReference type="RefSeq" id="WP_209972264.1">
    <property type="nucleotide sequence ID" value="NZ_JAGGLB010000009.1"/>
</dbReference>
<evidence type="ECO:0000256" key="1">
    <source>
        <dbReference type="SAM" id="SignalP"/>
    </source>
</evidence>
<accession>A0ABS4IV94</accession>
<dbReference type="InterPro" id="IPR032710">
    <property type="entry name" value="NTF2-like_dom_sf"/>
</dbReference>
<comment type="caution">
    <text evidence="2">The sequence shown here is derived from an EMBL/GenBank/DDBJ whole genome shotgun (WGS) entry which is preliminary data.</text>
</comment>
<feature type="signal peptide" evidence="1">
    <location>
        <begin position="1"/>
        <end position="22"/>
    </location>
</feature>
<name>A0ABS4IV94_9BACL</name>
<gene>
    <name evidence="2" type="ORF">J2Z66_003119</name>
</gene>
<reference evidence="2 3" key="1">
    <citation type="submission" date="2021-03" db="EMBL/GenBank/DDBJ databases">
        <title>Genomic Encyclopedia of Type Strains, Phase IV (KMG-IV): sequencing the most valuable type-strain genomes for metagenomic binning, comparative biology and taxonomic classification.</title>
        <authorList>
            <person name="Goeker M."/>
        </authorList>
    </citation>
    <scope>NUCLEOTIDE SEQUENCE [LARGE SCALE GENOMIC DNA]</scope>
    <source>
        <strain evidence="2 3">DSM 26048</strain>
    </source>
</reference>
<dbReference type="Proteomes" id="UP001519287">
    <property type="component" value="Unassembled WGS sequence"/>
</dbReference>
<feature type="chain" id="PRO_5046228581" description="DUF4829 domain-containing protein" evidence="1">
    <location>
        <begin position="23"/>
        <end position="179"/>
    </location>
</feature>
<dbReference type="PROSITE" id="PS51257">
    <property type="entry name" value="PROKAR_LIPOPROTEIN"/>
    <property type="match status" value="1"/>
</dbReference>
<evidence type="ECO:0000313" key="2">
    <source>
        <dbReference type="EMBL" id="MBP1991512.1"/>
    </source>
</evidence>
<proteinExistence type="predicted"/>